<evidence type="ECO:0000256" key="1">
    <source>
        <dbReference type="ARBA" id="ARBA00001928"/>
    </source>
</evidence>
<dbReference type="SFLD" id="SFLDG01170">
    <property type="entry name" value="Pyruvoyl-dependent_arginine_de"/>
    <property type="match status" value="1"/>
</dbReference>
<organism evidence="8 9">
    <name type="scientific">Halobellus salinus</name>
    <dbReference type="NCBI Taxonomy" id="931585"/>
    <lineage>
        <taxon>Archaea</taxon>
        <taxon>Methanobacteriati</taxon>
        <taxon>Methanobacteriota</taxon>
        <taxon>Stenosarchaea group</taxon>
        <taxon>Halobacteria</taxon>
        <taxon>Halobacteriales</taxon>
        <taxon>Haloferacaceae</taxon>
        <taxon>Halobellus</taxon>
    </lineage>
</organism>
<dbReference type="GO" id="GO:0006527">
    <property type="term" value="P:L-arginine catabolic process"/>
    <property type="evidence" value="ECO:0007669"/>
    <property type="project" value="InterPro"/>
</dbReference>
<comment type="caution">
    <text evidence="8">The sequence shown here is derived from an EMBL/GenBank/DDBJ whole genome shotgun (WGS) entry which is preliminary data.</text>
</comment>
<name>A0A830EDR0_9EURY</name>
<keyword evidence="6" id="KW-0670">Pyruvate</keyword>
<evidence type="ECO:0000256" key="7">
    <source>
        <dbReference type="ARBA" id="ARBA00049309"/>
    </source>
</evidence>
<dbReference type="InterPro" id="IPR002724">
    <property type="entry name" value="Pyruvoyl-dep_arg_deCO2ase"/>
</dbReference>
<proteinExistence type="inferred from homology"/>
<dbReference type="Pfam" id="PF01862">
    <property type="entry name" value="PvlArgDC"/>
    <property type="match status" value="1"/>
</dbReference>
<dbReference type="PANTHER" id="PTHR40438">
    <property type="entry name" value="PYRUVOYL-DEPENDENT ARGININE DECARBOXYLASE"/>
    <property type="match status" value="1"/>
</dbReference>
<evidence type="ECO:0000256" key="4">
    <source>
        <dbReference type="ARBA" id="ARBA00022793"/>
    </source>
</evidence>
<comment type="catalytic activity">
    <reaction evidence="7">
        <text>L-arginine + H(+) = agmatine + CO2</text>
        <dbReference type="Rhea" id="RHEA:17641"/>
        <dbReference type="ChEBI" id="CHEBI:15378"/>
        <dbReference type="ChEBI" id="CHEBI:16526"/>
        <dbReference type="ChEBI" id="CHEBI:32682"/>
        <dbReference type="ChEBI" id="CHEBI:58145"/>
        <dbReference type="EC" id="4.1.1.19"/>
    </reaction>
</comment>
<dbReference type="SUPFAM" id="SSF56271">
    <property type="entry name" value="Pyruvoyl-dependent histidine and arginine decarboxylases"/>
    <property type="match status" value="1"/>
</dbReference>
<dbReference type="Gene3D" id="3.50.20.10">
    <property type="entry name" value="Pyruvoyl-Dependent Histidine Decarboxylase, subunit B"/>
    <property type="match status" value="1"/>
</dbReference>
<accession>A0A830EDR0</accession>
<dbReference type="OrthoDB" id="30748at2157"/>
<reference evidence="8" key="1">
    <citation type="journal article" date="2014" name="Int. J. Syst. Evol. Microbiol.">
        <title>Complete genome sequence of Corynebacterium casei LMG S-19264T (=DSM 44701T), isolated from a smear-ripened cheese.</title>
        <authorList>
            <consortium name="US DOE Joint Genome Institute (JGI-PGF)"/>
            <person name="Walter F."/>
            <person name="Albersmeier A."/>
            <person name="Kalinowski J."/>
            <person name="Ruckert C."/>
        </authorList>
    </citation>
    <scope>NUCLEOTIDE SEQUENCE</scope>
    <source>
        <strain evidence="8">JCM 14359</strain>
    </source>
</reference>
<evidence type="ECO:0000313" key="8">
    <source>
        <dbReference type="EMBL" id="GGJ15737.1"/>
    </source>
</evidence>
<dbReference type="SFLD" id="SFLDS00055">
    <property type="entry name" value="Pyruvoyl-Dependent_Histidine/A"/>
    <property type="match status" value="1"/>
</dbReference>
<keyword evidence="5" id="KW-0456">Lyase</keyword>
<protein>
    <recommendedName>
        <fullName evidence="3">arginine decarboxylase</fullName>
        <ecNumber evidence="3">4.1.1.19</ecNumber>
    </recommendedName>
</protein>
<keyword evidence="9" id="KW-1185">Reference proteome</keyword>
<dbReference type="InterPro" id="IPR016104">
    <property type="entry name" value="Pyr-dep_his/arg-deCO2ase"/>
</dbReference>
<evidence type="ECO:0000256" key="2">
    <source>
        <dbReference type="ARBA" id="ARBA00007412"/>
    </source>
</evidence>
<dbReference type="InterPro" id="IPR016105">
    <property type="entry name" value="Pyr-dep_his/arg-deCO2ase_sand"/>
</dbReference>
<keyword evidence="4" id="KW-0210">Decarboxylase</keyword>
<dbReference type="EC" id="4.1.1.19" evidence="3"/>
<comment type="cofactor">
    <cofactor evidence="1">
        <name>pyruvate</name>
        <dbReference type="ChEBI" id="CHEBI:15361"/>
    </cofactor>
</comment>
<reference evidence="8" key="2">
    <citation type="submission" date="2020-09" db="EMBL/GenBank/DDBJ databases">
        <authorList>
            <person name="Sun Q."/>
            <person name="Ohkuma M."/>
        </authorList>
    </citation>
    <scope>NUCLEOTIDE SEQUENCE</scope>
    <source>
        <strain evidence="8">JCM 14359</strain>
    </source>
</reference>
<dbReference type="Proteomes" id="UP000653099">
    <property type="component" value="Unassembled WGS sequence"/>
</dbReference>
<dbReference type="AlphaFoldDB" id="A0A830EDR0"/>
<evidence type="ECO:0000256" key="3">
    <source>
        <dbReference type="ARBA" id="ARBA00012426"/>
    </source>
</evidence>
<sequence>MNTIRVVRGVGRAETRMASYDAALAAANIHNYNLVSVSSVIPAAATVKDVKTASDLGPAGGRLTVVEARATTGGVGTVSAGLGWATGPGPGLFYEVAGEDPAAVRRRVEAGLETGRGLREWTFDDETVAVVTADADGGGYTTAVVVAVYGEAESIL</sequence>
<evidence type="ECO:0000256" key="6">
    <source>
        <dbReference type="ARBA" id="ARBA00023317"/>
    </source>
</evidence>
<dbReference type="EMBL" id="BMOC01000023">
    <property type="protein sequence ID" value="GGJ15737.1"/>
    <property type="molecule type" value="Genomic_DNA"/>
</dbReference>
<dbReference type="GO" id="GO:0008792">
    <property type="term" value="F:arginine decarboxylase activity"/>
    <property type="evidence" value="ECO:0007669"/>
    <property type="project" value="UniProtKB-EC"/>
</dbReference>
<dbReference type="PANTHER" id="PTHR40438:SF1">
    <property type="entry name" value="PYRUVOYL-DEPENDENT ARGININE DECARBOXYLASE"/>
    <property type="match status" value="1"/>
</dbReference>
<dbReference type="RefSeq" id="WP_188788296.1">
    <property type="nucleotide sequence ID" value="NZ_BMOC01000023.1"/>
</dbReference>
<evidence type="ECO:0000256" key="5">
    <source>
        <dbReference type="ARBA" id="ARBA00023239"/>
    </source>
</evidence>
<gene>
    <name evidence="8" type="ORF">GCM10008995_26960</name>
</gene>
<comment type="similarity">
    <text evidence="2">Belongs to the PdaD family.</text>
</comment>
<evidence type="ECO:0000313" key="9">
    <source>
        <dbReference type="Proteomes" id="UP000653099"/>
    </source>
</evidence>